<proteinExistence type="predicted"/>
<organism evidence="1 2">
    <name type="scientific">Euplotes crassus</name>
    <dbReference type="NCBI Taxonomy" id="5936"/>
    <lineage>
        <taxon>Eukaryota</taxon>
        <taxon>Sar</taxon>
        <taxon>Alveolata</taxon>
        <taxon>Ciliophora</taxon>
        <taxon>Intramacronucleata</taxon>
        <taxon>Spirotrichea</taxon>
        <taxon>Hypotrichia</taxon>
        <taxon>Euplotida</taxon>
        <taxon>Euplotidae</taxon>
        <taxon>Moneuplotes</taxon>
    </lineage>
</organism>
<accession>A0AAD1X199</accession>
<sequence length="323" mass="38103">MDMQLQLQRERCGLDDVQNCFGIEHTFLECNNEWDSEDLGIQKRDQEEDHPLLQAQREYVGFLPEENSLFDDKSIIPPKTLEFADIDFHDDLKRKGNISNLEGSNLSKKQDLNRCETETVIQKLTNKVPKLSVSHKYSRSLPNYEIMVSSILDTSQINFKPAELSCRKDVINKRIIRGFKRFIVRLFDSKRIRPCRLKNRSSNFKRVMIREATKLNIITSNNNLSTNSFNEFVCWMAMSKNTQKAKMLFDYSNQSILLMQEILTKYSHSKFEEVYRDANIAKLFYYFVQNGLGDFIKTCPDDKRCLYKRFTEEIYNKFSKYST</sequence>
<protein>
    <submittedName>
        <fullName evidence="1">Uncharacterized protein</fullName>
    </submittedName>
</protein>
<dbReference type="EMBL" id="CAMPGE010000645">
    <property type="protein sequence ID" value="CAI2359398.1"/>
    <property type="molecule type" value="Genomic_DNA"/>
</dbReference>
<keyword evidence="2" id="KW-1185">Reference proteome</keyword>
<evidence type="ECO:0000313" key="1">
    <source>
        <dbReference type="EMBL" id="CAI2359398.1"/>
    </source>
</evidence>
<gene>
    <name evidence="1" type="ORF">ECRASSUSDP1_LOCUS687</name>
</gene>
<dbReference type="AlphaFoldDB" id="A0AAD1X199"/>
<reference evidence="1" key="1">
    <citation type="submission" date="2023-07" db="EMBL/GenBank/DDBJ databases">
        <authorList>
            <consortium name="AG Swart"/>
            <person name="Singh M."/>
            <person name="Singh A."/>
            <person name="Seah K."/>
            <person name="Emmerich C."/>
        </authorList>
    </citation>
    <scope>NUCLEOTIDE SEQUENCE</scope>
    <source>
        <strain evidence="1">DP1</strain>
    </source>
</reference>
<comment type="caution">
    <text evidence="1">The sequence shown here is derived from an EMBL/GenBank/DDBJ whole genome shotgun (WGS) entry which is preliminary data.</text>
</comment>
<name>A0AAD1X199_EUPCR</name>
<evidence type="ECO:0000313" key="2">
    <source>
        <dbReference type="Proteomes" id="UP001295684"/>
    </source>
</evidence>
<dbReference type="Proteomes" id="UP001295684">
    <property type="component" value="Unassembled WGS sequence"/>
</dbReference>